<dbReference type="Proteomes" id="UP001233999">
    <property type="component" value="Unassembled WGS sequence"/>
</dbReference>
<reference evidence="1" key="1">
    <citation type="journal article" date="2023" name="IScience">
        <title>Live-bearing cockroach genome reveals convergent evolutionary mechanisms linked to viviparity in insects and beyond.</title>
        <authorList>
            <person name="Fouks B."/>
            <person name="Harrison M.C."/>
            <person name="Mikhailova A.A."/>
            <person name="Marchal E."/>
            <person name="English S."/>
            <person name="Carruthers M."/>
            <person name="Jennings E.C."/>
            <person name="Chiamaka E.L."/>
            <person name="Frigard R.A."/>
            <person name="Pippel M."/>
            <person name="Attardo G.M."/>
            <person name="Benoit J.B."/>
            <person name="Bornberg-Bauer E."/>
            <person name="Tobe S.S."/>
        </authorList>
    </citation>
    <scope>NUCLEOTIDE SEQUENCE</scope>
    <source>
        <strain evidence="1">Stay&amp;Tobe</strain>
    </source>
</reference>
<sequence>GHTMNLLINWICPGKNALPIHWLAFQSLLSIRNKTIPDGHESIDLPVYIH</sequence>
<accession>A0AAD8ECG5</accession>
<organism evidence="1 2">
    <name type="scientific">Diploptera punctata</name>
    <name type="common">Pacific beetle cockroach</name>
    <dbReference type="NCBI Taxonomy" id="6984"/>
    <lineage>
        <taxon>Eukaryota</taxon>
        <taxon>Metazoa</taxon>
        <taxon>Ecdysozoa</taxon>
        <taxon>Arthropoda</taxon>
        <taxon>Hexapoda</taxon>
        <taxon>Insecta</taxon>
        <taxon>Pterygota</taxon>
        <taxon>Neoptera</taxon>
        <taxon>Polyneoptera</taxon>
        <taxon>Dictyoptera</taxon>
        <taxon>Blattodea</taxon>
        <taxon>Blaberoidea</taxon>
        <taxon>Blaberidae</taxon>
        <taxon>Diplopterinae</taxon>
        <taxon>Diploptera</taxon>
    </lineage>
</organism>
<proteinExistence type="predicted"/>
<reference evidence="1" key="2">
    <citation type="submission" date="2023-05" db="EMBL/GenBank/DDBJ databases">
        <authorList>
            <person name="Fouks B."/>
        </authorList>
    </citation>
    <scope>NUCLEOTIDE SEQUENCE</scope>
    <source>
        <strain evidence="1">Stay&amp;Tobe</strain>
        <tissue evidence="1">Testes</tissue>
    </source>
</reference>
<dbReference type="EMBL" id="JASPKZ010007276">
    <property type="protein sequence ID" value="KAJ9585400.1"/>
    <property type="molecule type" value="Genomic_DNA"/>
</dbReference>
<feature type="non-terminal residue" evidence="1">
    <location>
        <position position="50"/>
    </location>
</feature>
<evidence type="ECO:0000313" key="2">
    <source>
        <dbReference type="Proteomes" id="UP001233999"/>
    </source>
</evidence>
<dbReference type="AlphaFoldDB" id="A0AAD8ECG5"/>
<protein>
    <submittedName>
        <fullName evidence="1">Uncharacterized protein</fullName>
    </submittedName>
</protein>
<name>A0AAD8ECG5_DIPPU</name>
<comment type="caution">
    <text evidence="1">The sequence shown here is derived from an EMBL/GenBank/DDBJ whole genome shotgun (WGS) entry which is preliminary data.</text>
</comment>
<evidence type="ECO:0000313" key="1">
    <source>
        <dbReference type="EMBL" id="KAJ9585400.1"/>
    </source>
</evidence>
<feature type="non-terminal residue" evidence="1">
    <location>
        <position position="1"/>
    </location>
</feature>
<keyword evidence="2" id="KW-1185">Reference proteome</keyword>
<gene>
    <name evidence="1" type="ORF">L9F63_002814</name>
</gene>